<dbReference type="InterPro" id="IPR000150">
    <property type="entry name" value="Cof"/>
</dbReference>
<dbReference type="InterPro" id="IPR006379">
    <property type="entry name" value="HAD-SF_hydro_IIB"/>
</dbReference>
<dbReference type="InterPro" id="IPR036412">
    <property type="entry name" value="HAD-like_sf"/>
</dbReference>
<dbReference type="NCBIfam" id="TIGR01484">
    <property type="entry name" value="HAD-SF-IIB"/>
    <property type="match status" value="1"/>
</dbReference>
<keyword evidence="1" id="KW-0378">Hydrolase</keyword>
<dbReference type="InterPro" id="IPR023214">
    <property type="entry name" value="HAD_sf"/>
</dbReference>
<dbReference type="Proteomes" id="UP000240974">
    <property type="component" value="Unassembled WGS sequence"/>
</dbReference>
<evidence type="ECO:0000313" key="2">
    <source>
        <dbReference type="Proteomes" id="UP000240974"/>
    </source>
</evidence>
<dbReference type="SUPFAM" id="SSF56784">
    <property type="entry name" value="HAD-like"/>
    <property type="match status" value="1"/>
</dbReference>
<organism evidence="1 2">
    <name type="scientific">Faecalibacillus intestinalis</name>
    <dbReference type="NCBI Taxonomy" id="1982626"/>
    <lineage>
        <taxon>Bacteria</taxon>
        <taxon>Bacillati</taxon>
        <taxon>Bacillota</taxon>
        <taxon>Erysipelotrichia</taxon>
        <taxon>Erysipelotrichales</taxon>
        <taxon>Coprobacillaceae</taxon>
        <taxon>Faecalibacillus</taxon>
    </lineage>
</organism>
<dbReference type="GO" id="GO:0005829">
    <property type="term" value="C:cytosol"/>
    <property type="evidence" value="ECO:0007669"/>
    <property type="project" value="TreeGrafter"/>
</dbReference>
<dbReference type="GO" id="GO:0016791">
    <property type="term" value="F:phosphatase activity"/>
    <property type="evidence" value="ECO:0007669"/>
    <property type="project" value="TreeGrafter"/>
</dbReference>
<protein>
    <submittedName>
        <fullName evidence="1">Cof-type HAD-IIB family hydrolase</fullName>
    </submittedName>
</protein>
<gene>
    <name evidence="1" type="ORF">C7U54_01135</name>
</gene>
<dbReference type="NCBIfam" id="TIGR00099">
    <property type="entry name" value="Cof-subfamily"/>
    <property type="match status" value="1"/>
</dbReference>
<proteinExistence type="predicted"/>
<comment type="caution">
    <text evidence="1">The sequence shown here is derived from an EMBL/GenBank/DDBJ whole genome shotgun (WGS) entry which is preliminary data.</text>
</comment>
<name>A0A2T3G770_9FIRM</name>
<keyword evidence="2" id="KW-1185">Reference proteome</keyword>
<accession>A0A2T3G770</accession>
<dbReference type="RefSeq" id="WP_107028995.1">
    <property type="nucleotide sequence ID" value="NZ_PYLQ01000001.1"/>
</dbReference>
<sequence length="286" mass="32498">MIKMIVSDVDGTLLSHGYINPKCIESIKKAQKKGIEFVVASGRDYYGVTSILDPFDIKCSMILGNGAQYCNKNGEVLMNCYLDKEKLKEILPIFIEHQTPYMIFTTNGFYSTLKPEVVRDRFAYRGKVRFGNKMEDFLPGGPMSDSPACQIQQFDSIDEFIKRDLEIIKVEAFSHDADEIQRVLPYFKDMKNIAYLSSYPDNVEITNEYAQKGLILEKVIDQLKIKKEEVIVLGDGMNDITLFERFPYSFAPSNGEKAIQEKAYQVVCSCEDGAVSEAIEYALENL</sequence>
<dbReference type="PANTHER" id="PTHR10000">
    <property type="entry name" value="PHOSPHOSERINE PHOSPHATASE"/>
    <property type="match status" value="1"/>
</dbReference>
<dbReference type="Pfam" id="PF08282">
    <property type="entry name" value="Hydrolase_3"/>
    <property type="match status" value="1"/>
</dbReference>
<dbReference type="PANTHER" id="PTHR10000:SF55">
    <property type="entry name" value="5-AMINO-6-(5-PHOSPHO-D-RIBITYLAMINO)URACIL PHOSPHATASE YCSE"/>
    <property type="match status" value="1"/>
</dbReference>
<dbReference type="Gene3D" id="3.30.1240.10">
    <property type="match status" value="1"/>
</dbReference>
<reference evidence="1 2" key="1">
    <citation type="journal article" date="2019" name="Int. J. Syst. Evol. Microbiol.">
        <title>Faecalibacillus intestinalis gen. nov., sp. nov. and Faecalibacillus faecis sp. nov., isolated from human faeces.</title>
        <authorList>
            <person name="Seo B."/>
            <person name="Jeon K."/>
            <person name="Baek I."/>
            <person name="Lee Y.M."/>
            <person name="Baek K."/>
            <person name="Ko G."/>
        </authorList>
    </citation>
    <scope>NUCLEOTIDE SEQUENCE [LARGE SCALE GENOMIC DNA]</scope>
    <source>
        <strain evidence="1 2">SNUG30099</strain>
    </source>
</reference>
<dbReference type="Gene3D" id="3.40.50.1000">
    <property type="entry name" value="HAD superfamily/HAD-like"/>
    <property type="match status" value="1"/>
</dbReference>
<dbReference type="AlphaFoldDB" id="A0A2T3G770"/>
<dbReference type="GO" id="GO:0000287">
    <property type="term" value="F:magnesium ion binding"/>
    <property type="evidence" value="ECO:0007669"/>
    <property type="project" value="TreeGrafter"/>
</dbReference>
<evidence type="ECO:0000313" key="1">
    <source>
        <dbReference type="EMBL" id="PST43343.1"/>
    </source>
</evidence>
<dbReference type="EMBL" id="PYLQ01000001">
    <property type="protein sequence ID" value="PST43343.1"/>
    <property type="molecule type" value="Genomic_DNA"/>
</dbReference>